<reference evidence="2 3" key="1">
    <citation type="journal article" date="2017" name="Environ. Microbiol.">
        <title>Decay of the glycolytic pathway and adaptation to intranuclear parasitism within Enterocytozoonidae microsporidia.</title>
        <authorList>
            <person name="Wiredu Boakye D."/>
            <person name="Jaroenlak P."/>
            <person name="Prachumwat A."/>
            <person name="Williams T.A."/>
            <person name="Bateman K.S."/>
            <person name="Itsathitphaisarn O."/>
            <person name="Sritunyalucksana K."/>
            <person name="Paszkiewicz K.H."/>
            <person name="Moore K.A."/>
            <person name="Stentiford G.D."/>
            <person name="Williams B.A."/>
        </authorList>
    </citation>
    <scope>NUCLEOTIDE SEQUENCE [LARGE SCALE GENOMIC DNA]</scope>
    <source>
        <strain evidence="2 3">TH1</strain>
    </source>
</reference>
<dbReference type="AlphaFoldDB" id="A0A1W0E2A6"/>
<dbReference type="Proteomes" id="UP000192758">
    <property type="component" value="Unassembled WGS sequence"/>
</dbReference>
<dbReference type="InterPro" id="IPR046107">
    <property type="entry name" value="DUF6044"/>
</dbReference>
<proteinExistence type="predicted"/>
<keyword evidence="1" id="KW-0812">Transmembrane</keyword>
<evidence type="ECO:0000256" key="1">
    <source>
        <dbReference type="SAM" id="Phobius"/>
    </source>
</evidence>
<dbReference type="Pfam" id="PF19510">
    <property type="entry name" value="DUF6044"/>
    <property type="match status" value="1"/>
</dbReference>
<comment type="caution">
    <text evidence="2">The sequence shown here is derived from an EMBL/GenBank/DDBJ whole genome shotgun (WGS) entry which is preliminary data.</text>
</comment>
<protein>
    <recommendedName>
        <fullName evidence="4">Mannosyltransferase</fullName>
    </recommendedName>
</protein>
<feature type="transmembrane region" description="Helical" evidence="1">
    <location>
        <begin position="229"/>
        <end position="249"/>
    </location>
</feature>
<feature type="transmembrane region" description="Helical" evidence="1">
    <location>
        <begin position="296"/>
        <end position="315"/>
    </location>
</feature>
<dbReference type="EMBL" id="MNPJ01000047">
    <property type="protein sequence ID" value="OQS53365.1"/>
    <property type="molecule type" value="Genomic_DNA"/>
</dbReference>
<evidence type="ECO:0000313" key="2">
    <source>
        <dbReference type="EMBL" id="OQS53365.1"/>
    </source>
</evidence>
<feature type="transmembrane region" description="Helical" evidence="1">
    <location>
        <begin position="117"/>
        <end position="134"/>
    </location>
</feature>
<evidence type="ECO:0000313" key="3">
    <source>
        <dbReference type="Proteomes" id="UP000192758"/>
    </source>
</evidence>
<feature type="transmembrane region" description="Helical" evidence="1">
    <location>
        <begin position="90"/>
        <end position="111"/>
    </location>
</feature>
<feature type="transmembrane region" description="Helical" evidence="1">
    <location>
        <begin position="26"/>
        <end position="51"/>
    </location>
</feature>
<feature type="transmembrane region" description="Helical" evidence="1">
    <location>
        <begin position="198"/>
        <end position="217"/>
    </location>
</feature>
<feature type="transmembrane region" description="Helical" evidence="1">
    <location>
        <begin position="269"/>
        <end position="289"/>
    </location>
</feature>
<evidence type="ECO:0008006" key="4">
    <source>
        <dbReference type="Google" id="ProtNLM"/>
    </source>
</evidence>
<keyword evidence="1" id="KW-0472">Membrane</keyword>
<name>A0A1W0E2A6_9MICR</name>
<keyword evidence="3" id="KW-1185">Reference proteome</keyword>
<gene>
    <name evidence="2" type="ORF">EHP00_1917</name>
</gene>
<dbReference type="VEuPathDB" id="MicrosporidiaDB:EHP00_1917"/>
<keyword evidence="1" id="KW-1133">Transmembrane helix</keyword>
<feature type="transmembrane region" description="Helical" evidence="1">
    <location>
        <begin position="146"/>
        <end position="167"/>
    </location>
</feature>
<accession>A0A1W0E2A6</accession>
<organism evidence="2 3">
    <name type="scientific">Ecytonucleospora hepatopenaei</name>
    <dbReference type="NCBI Taxonomy" id="646526"/>
    <lineage>
        <taxon>Eukaryota</taxon>
        <taxon>Fungi</taxon>
        <taxon>Fungi incertae sedis</taxon>
        <taxon>Microsporidia</taxon>
        <taxon>Enterocytozoonidae</taxon>
        <taxon>Ecytonucleospora</taxon>
    </lineage>
</organism>
<sequence length="490" mass="57793">MGETERGILLPETQLVNFIFIYLDPLLAHCVLIITKFTIGFFSFLILANYILKNTPKAYVCLIAISFALMPGNENLYIAQASLPLILYFYLKYINTHNIVFLILIFAYPVLSELTRFGMFILIYMGFHFIYLVCKKDPRYKYSFLSLIFLSLGYLFVEYRLIFSMVLSSEDTIRKTMILQKEGNLFKVFFKSILSGQYHFSNITFVFIPFVTYLIFIKIKQGVKLPITIYMLFGLIIINCFIYSIYTTSDVKYLLWEYFSPLAGWNFSRFIWFNSFFWCLATLALISYLHKNSNKFVILFFLVSQLIITIVYPTYGNDFYRTIKCNYLSKCENQFSYNEFYSVNLFNKIKDSIKYSKDEKVIAFGFHPSVLTYNGFHTMDGYHNAYYQKYKNDFRNLIKPGLDQSEKYKAYFDNWGGRAYIFSKDSNYQPHRSINTKSVYLPIDFESAKKMNIKYVISNDPIILNSKLKFIGLFSDSNSPYTLRVYELIH</sequence>